<dbReference type="Gene3D" id="3.40.50.300">
    <property type="entry name" value="P-loop containing nucleotide triphosphate hydrolases"/>
    <property type="match status" value="1"/>
</dbReference>
<evidence type="ECO:0000259" key="4">
    <source>
        <dbReference type="PROSITE" id="PS50893"/>
    </source>
</evidence>
<dbReference type="InterPro" id="IPR003593">
    <property type="entry name" value="AAA+_ATPase"/>
</dbReference>
<dbReference type="SMART" id="SM00382">
    <property type="entry name" value="AAA"/>
    <property type="match status" value="1"/>
</dbReference>
<dbReference type="InterPro" id="IPR003439">
    <property type="entry name" value="ABC_transporter-like_ATP-bd"/>
</dbReference>
<organism evidence="5 6">
    <name type="scientific">Paenibacillus dendrobii</name>
    <dbReference type="NCBI Taxonomy" id="2691084"/>
    <lineage>
        <taxon>Bacteria</taxon>
        <taxon>Bacillati</taxon>
        <taxon>Bacillota</taxon>
        <taxon>Bacilli</taxon>
        <taxon>Bacillales</taxon>
        <taxon>Paenibacillaceae</taxon>
        <taxon>Paenibacillus</taxon>
    </lineage>
</organism>
<evidence type="ECO:0000313" key="5">
    <source>
        <dbReference type="EMBL" id="MWV45658.1"/>
    </source>
</evidence>
<feature type="domain" description="ABC transporter" evidence="4">
    <location>
        <begin position="3"/>
        <end position="220"/>
    </location>
</feature>
<dbReference type="Proteomes" id="UP000460318">
    <property type="component" value="Unassembled WGS sequence"/>
</dbReference>
<accession>A0A7X3ILF1</accession>
<protein>
    <submittedName>
        <fullName evidence="5">ATP-binding cassette domain-containing protein</fullName>
    </submittedName>
</protein>
<keyword evidence="3 5" id="KW-0067">ATP-binding</keyword>
<dbReference type="RefSeq" id="WP_160499263.1">
    <property type="nucleotide sequence ID" value="NZ_WUBI01000003.1"/>
</dbReference>
<evidence type="ECO:0000313" key="6">
    <source>
        <dbReference type="Proteomes" id="UP000460318"/>
    </source>
</evidence>
<evidence type="ECO:0000256" key="3">
    <source>
        <dbReference type="ARBA" id="ARBA00022840"/>
    </source>
</evidence>
<dbReference type="GO" id="GO:0005524">
    <property type="term" value="F:ATP binding"/>
    <property type="evidence" value="ECO:0007669"/>
    <property type="project" value="UniProtKB-KW"/>
</dbReference>
<keyword evidence="2" id="KW-0547">Nucleotide-binding</keyword>
<comment type="caution">
    <text evidence="5">The sequence shown here is derived from an EMBL/GenBank/DDBJ whole genome shotgun (WGS) entry which is preliminary data.</text>
</comment>
<dbReference type="PANTHER" id="PTHR42711:SF17">
    <property type="entry name" value="ABC TRANSPORTER ATP-BINDING PROTEIN"/>
    <property type="match status" value="1"/>
</dbReference>
<dbReference type="AlphaFoldDB" id="A0A7X3ILF1"/>
<dbReference type="PROSITE" id="PS50893">
    <property type="entry name" value="ABC_TRANSPORTER_2"/>
    <property type="match status" value="1"/>
</dbReference>
<dbReference type="InterPro" id="IPR017871">
    <property type="entry name" value="ABC_transporter-like_CS"/>
</dbReference>
<name>A0A7X3ILF1_9BACL</name>
<dbReference type="CDD" id="cd03230">
    <property type="entry name" value="ABC_DR_subfamily_A"/>
    <property type="match status" value="1"/>
</dbReference>
<keyword evidence="1" id="KW-0813">Transport</keyword>
<dbReference type="GO" id="GO:0016887">
    <property type="term" value="F:ATP hydrolysis activity"/>
    <property type="evidence" value="ECO:0007669"/>
    <property type="project" value="InterPro"/>
</dbReference>
<dbReference type="InterPro" id="IPR050763">
    <property type="entry name" value="ABC_transporter_ATP-binding"/>
</dbReference>
<keyword evidence="6" id="KW-1185">Reference proteome</keyword>
<dbReference type="EMBL" id="WUBI01000003">
    <property type="protein sequence ID" value="MWV45658.1"/>
    <property type="molecule type" value="Genomic_DNA"/>
</dbReference>
<dbReference type="InterPro" id="IPR027417">
    <property type="entry name" value="P-loop_NTPase"/>
</dbReference>
<dbReference type="SUPFAM" id="SSF52540">
    <property type="entry name" value="P-loop containing nucleoside triphosphate hydrolases"/>
    <property type="match status" value="1"/>
</dbReference>
<dbReference type="PANTHER" id="PTHR42711">
    <property type="entry name" value="ABC TRANSPORTER ATP-BINDING PROTEIN"/>
    <property type="match status" value="1"/>
</dbReference>
<reference evidence="5 6" key="1">
    <citation type="submission" date="2019-12" db="EMBL/GenBank/DDBJ databases">
        <title>Paenibacillus sp. nov., an endophytic bacterium isolated from the stem of Dendrobium.</title>
        <authorList>
            <person name="Zhao R."/>
        </authorList>
    </citation>
    <scope>NUCLEOTIDE SEQUENCE [LARGE SCALE GENOMIC DNA]</scope>
    <source>
        <strain evidence="5 6">HJL G12</strain>
    </source>
</reference>
<sequence>MLLTFNNVQKKFKEKQVLAGVTFEIDEGESIALIGPNGAGKTTMIRSTLGLAPIDGGEIVRNFDTRKDVGVMLQHDLFPDNLRVKEVIELHKSYSKSKVSTNVLLEAGDLVKEAKSMVQSLSGGQKRRLSFALSLAADPKLLFLDEPTVGMDVTACRMFWNKIREIQEQGKSIFVTSHHLDELNDYCRRFIFLKDGKIIADVRKEDLNTQKVIVVHHASAEEAVDLQRQFGGLVEDRKLYVMDPNKHSILCSYLQQQGITFEERLKEVKDCYREIYDIKEEEGVKQA</sequence>
<dbReference type="PROSITE" id="PS00211">
    <property type="entry name" value="ABC_TRANSPORTER_1"/>
    <property type="match status" value="1"/>
</dbReference>
<evidence type="ECO:0000256" key="2">
    <source>
        <dbReference type="ARBA" id="ARBA00022741"/>
    </source>
</evidence>
<proteinExistence type="predicted"/>
<dbReference type="Pfam" id="PF00005">
    <property type="entry name" value="ABC_tran"/>
    <property type="match status" value="1"/>
</dbReference>
<evidence type="ECO:0000256" key="1">
    <source>
        <dbReference type="ARBA" id="ARBA00022448"/>
    </source>
</evidence>
<gene>
    <name evidence="5" type="ORF">GRF59_18760</name>
</gene>